<dbReference type="PIRSF" id="PIRSF005917">
    <property type="entry name" value="MTase_YraL"/>
    <property type="match status" value="1"/>
</dbReference>
<dbReference type="Gene3D" id="3.30.950.10">
    <property type="entry name" value="Methyltransferase, Cobalt-precorrin-4 Transmethylase, Domain 2"/>
    <property type="match status" value="1"/>
</dbReference>
<evidence type="ECO:0000313" key="9">
    <source>
        <dbReference type="Proteomes" id="UP000178869"/>
    </source>
</evidence>
<protein>
    <recommendedName>
        <fullName evidence="6">Ribosomal RNA small subunit methyltransferase I</fullName>
        <ecNumber evidence="6">2.1.1.198</ecNumber>
    </recommendedName>
    <alternativeName>
        <fullName evidence="6">16S rRNA 2'-O-ribose C1402 methyltransferase</fullName>
    </alternativeName>
    <alternativeName>
        <fullName evidence="6">rRNA (cytidine-2'-O-)-methyltransferase RsmI</fullName>
    </alternativeName>
</protein>
<dbReference type="Proteomes" id="UP000178869">
    <property type="component" value="Unassembled WGS sequence"/>
</dbReference>
<comment type="catalytic activity">
    <reaction evidence="6">
        <text>cytidine(1402) in 16S rRNA + S-adenosyl-L-methionine = 2'-O-methylcytidine(1402) in 16S rRNA + S-adenosyl-L-homocysteine + H(+)</text>
        <dbReference type="Rhea" id="RHEA:42924"/>
        <dbReference type="Rhea" id="RHEA-COMP:10285"/>
        <dbReference type="Rhea" id="RHEA-COMP:10286"/>
        <dbReference type="ChEBI" id="CHEBI:15378"/>
        <dbReference type="ChEBI" id="CHEBI:57856"/>
        <dbReference type="ChEBI" id="CHEBI:59789"/>
        <dbReference type="ChEBI" id="CHEBI:74495"/>
        <dbReference type="ChEBI" id="CHEBI:82748"/>
        <dbReference type="EC" id="2.1.1.198"/>
    </reaction>
</comment>
<dbReference type="Pfam" id="PF00590">
    <property type="entry name" value="TP_methylase"/>
    <property type="match status" value="1"/>
</dbReference>
<dbReference type="GO" id="GO:0070677">
    <property type="term" value="F:rRNA (cytosine-2'-O-)-methyltransferase activity"/>
    <property type="evidence" value="ECO:0007669"/>
    <property type="project" value="UniProtKB-UniRule"/>
</dbReference>
<organism evidence="8 9">
    <name type="scientific">Candidatus Terrybacteria bacterium RIFCSPHIGHO2_01_FULL_43_35</name>
    <dbReference type="NCBI Taxonomy" id="1802361"/>
    <lineage>
        <taxon>Bacteria</taxon>
        <taxon>Candidatus Terryibacteriota</taxon>
    </lineage>
</organism>
<dbReference type="InterPro" id="IPR008189">
    <property type="entry name" value="rRNA_ssu_MeTfrase_I"/>
</dbReference>
<name>A0A1G2PFR5_9BACT</name>
<dbReference type="Gene3D" id="3.40.1010.10">
    <property type="entry name" value="Cobalt-precorrin-4 Transmethylase, Domain 1"/>
    <property type="match status" value="1"/>
</dbReference>
<comment type="caution">
    <text evidence="8">The sequence shown here is derived from an EMBL/GenBank/DDBJ whole genome shotgun (WGS) entry which is preliminary data.</text>
</comment>
<evidence type="ECO:0000256" key="5">
    <source>
        <dbReference type="ARBA" id="ARBA00022691"/>
    </source>
</evidence>
<accession>A0A1G2PFR5</accession>
<sequence>MYGNLYIVATPIGNLEDISLRALRILKEADFIFAEDTRVTKTLLKHYNINTFLEAYHQHSSEKATFHIAQLLREGKNCALVTDAGTPGISDPGNELVARLYGILGMELRVVPIPGPSALTALASVSGLPMQNFVFLGYPPTKKGRKTFFNNLAVFKDMPKIIYESPYRVAKTLMEARAVLGDNAKVIVGRELTKKFETIFRGTLEQAIENINKEKPRGEYTIIFY</sequence>
<gene>
    <name evidence="6" type="primary">rsmI</name>
    <name evidence="8" type="ORF">A2828_01690</name>
</gene>
<keyword evidence="1 6" id="KW-0963">Cytoplasm</keyword>
<dbReference type="PANTHER" id="PTHR46111:SF1">
    <property type="entry name" value="RIBOSOMAL RNA SMALL SUBUNIT METHYLTRANSFERASE I"/>
    <property type="match status" value="1"/>
</dbReference>
<keyword evidence="3 6" id="KW-0489">Methyltransferase</keyword>
<dbReference type="InterPro" id="IPR014776">
    <property type="entry name" value="4pyrrole_Mease_sub2"/>
</dbReference>
<dbReference type="InterPro" id="IPR014777">
    <property type="entry name" value="4pyrrole_Mease_sub1"/>
</dbReference>
<reference evidence="8 9" key="1">
    <citation type="journal article" date="2016" name="Nat. Commun.">
        <title>Thousands of microbial genomes shed light on interconnected biogeochemical processes in an aquifer system.</title>
        <authorList>
            <person name="Anantharaman K."/>
            <person name="Brown C.T."/>
            <person name="Hug L.A."/>
            <person name="Sharon I."/>
            <person name="Castelle C.J."/>
            <person name="Probst A.J."/>
            <person name="Thomas B.C."/>
            <person name="Singh A."/>
            <person name="Wilkins M.J."/>
            <person name="Karaoz U."/>
            <person name="Brodie E.L."/>
            <person name="Williams K.H."/>
            <person name="Hubbard S.S."/>
            <person name="Banfield J.F."/>
        </authorList>
    </citation>
    <scope>NUCLEOTIDE SEQUENCE [LARGE SCALE GENOMIC DNA]</scope>
</reference>
<feature type="domain" description="Tetrapyrrole methylase" evidence="7">
    <location>
        <begin position="5"/>
        <end position="207"/>
    </location>
</feature>
<evidence type="ECO:0000256" key="2">
    <source>
        <dbReference type="ARBA" id="ARBA00022552"/>
    </source>
</evidence>
<keyword evidence="2 6" id="KW-0698">rRNA processing</keyword>
<dbReference type="FunFam" id="3.40.1010.10:FF:000007">
    <property type="entry name" value="Ribosomal RNA small subunit methyltransferase I"/>
    <property type="match status" value="1"/>
</dbReference>
<dbReference type="GO" id="GO:0005737">
    <property type="term" value="C:cytoplasm"/>
    <property type="evidence" value="ECO:0007669"/>
    <property type="project" value="UniProtKB-SubCell"/>
</dbReference>
<dbReference type="PANTHER" id="PTHR46111">
    <property type="entry name" value="RIBOSOMAL RNA SMALL SUBUNIT METHYLTRANSFERASE I"/>
    <property type="match status" value="1"/>
</dbReference>
<evidence type="ECO:0000256" key="3">
    <source>
        <dbReference type="ARBA" id="ARBA00022603"/>
    </source>
</evidence>
<dbReference type="InterPro" id="IPR035996">
    <property type="entry name" value="4pyrrol_Methylase_sf"/>
</dbReference>
<dbReference type="EMBL" id="MHSR01000013">
    <property type="protein sequence ID" value="OHA46599.1"/>
    <property type="molecule type" value="Genomic_DNA"/>
</dbReference>
<comment type="function">
    <text evidence="6">Catalyzes the 2'-O-methylation of the ribose of cytidine 1402 (C1402) in 16S rRNA.</text>
</comment>
<evidence type="ECO:0000259" key="7">
    <source>
        <dbReference type="Pfam" id="PF00590"/>
    </source>
</evidence>
<evidence type="ECO:0000256" key="4">
    <source>
        <dbReference type="ARBA" id="ARBA00022679"/>
    </source>
</evidence>
<proteinExistence type="inferred from homology"/>
<dbReference type="EC" id="2.1.1.198" evidence="6"/>
<keyword evidence="4 6" id="KW-0808">Transferase</keyword>
<evidence type="ECO:0000313" key="8">
    <source>
        <dbReference type="EMBL" id="OHA46599.1"/>
    </source>
</evidence>
<evidence type="ECO:0000256" key="1">
    <source>
        <dbReference type="ARBA" id="ARBA00022490"/>
    </source>
</evidence>
<dbReference type="CDD" id="cd11648">
    <property type="entry name" value="RsmI"/>
    <property type="match status" value="1"/>
</dbReference>
<dbReference type="NCBIfam" id="TIGR00096">
    <property type="entry name" value="16S rRNA (cytidine(1402)-2'-O)-methyltransferase"/>
    <property type="match status" value="1"/>
</dbReference>
<dbReference type="HAMAP" id="MF_01877">
    <property type="entry name" value="16SrRNA_methyltr_I"/>
    <property type="match status" value="1"/>
</dbReference>
<dbReference type="AlphaFoldDB" id="A0A1G2PFR5"/>
<dbReference type="InterPro" id="IPR000878">
    <property type="entry name" value="4pyrrol_Mease"/>
</dbReference>
<keyword evidence="5 6" id="KW-0949">S-adenosyl-L-methionine</keyword>
<dbReference type="SUPFAM" id="SSF53790">
    <property type="entry name" value="Tetrapyrrole methylase"/>
    <property type="match status" value="1"/>
</dbReference>
<evidence type="ECO:0000256" key="6">
    <source>
        <dbReference type="HAMAP-Rule" id="MF_01877"/>
    </source>
</evidence>
<comment type="similarity">
    <text evidence="6">Belongs to the methyltransferase superfamily. RsmI family.</text>
</comment>
<comment type="subcellular location">
    <subcellularLocation>
        <location evidence="6">Cytoplasm</location>
    </subcellularLocation>
</comment>